<protein>
    <submittedName>
        <fullName evidence="2">Uncharacterized protein</fullName>
    </submittedName>
</protein>
<feature type="compositionally biased region" description="Low complexity" evidence="1">
    <location>
        <begin position="21"/>
        <end position="30"/>
    </location>
</feature>
<accession>I3T408</accession>
<evidence type="ECO:0000313" key="2">
    <source>
        <dbReference type="EMBL" id="AFK47250.1"/>
    </source>
</evidence>
<proteinExistence type="evidence at transcript level"/>
<evidence type="ECO:0000256" key="1">
    <source>
        <dbReference type="SAM" id="MobiDB-lite"/>
    </source>
</evidence>
<sequence length="74" mass="7776">MAEAAEAIRRPKSAVQKEQASDNQSAADSSENSDEVRAVTKLPESEGAVGGNNTSSLIGSGEIQEDNQVTQEEK</sequence>
<reference evidence="2" key="1">
    <citation type="submission" date="2012-05" db="EMBL/GenBank/DDBJ databases">
        <authorList>
            <person name="Krishnakumar V."/>
            <person name="Cheung F."/>
            <person name="Xiao Y."/>
            <person name="Chan A."/>
            <person name="Moskal W.A."/>
            <person name="Town C.D."/>
        </authorList>
    </citation>
    <scope>NUCLEOTIDE SEQUENCE</scope>
</reference>
<dbReference type="EMBL" id="BT147456">
    <property type="protein sequence ID" value="AFK47250.1"/>
    <property type="molecule type" value="mRNA"/>
</dbReference>
<feature type="region of interest" description="Disordered" evidence="1">
    <location>
        <begin position="1"/>
        <end position="74"/>
    </location>
</feature>
<name>I3T408_LOTJA</name>
<organism evidence="2">
    <name type="scientific">Lotus japonicus</name>
    <name type="common">Lotus corniculatus var. japonicus</name>
    <dbReference type="NCBI Taxonomy" id="34305"/>
    <lineage>
        <taxon>Eukaryota</taxon>
        <taxon>Viridiplantae</taxon>
        <taxon>Streptophyta</taxon>
        <taxon>Embryophyta</taxon>
        <taxon>Tracheophyta</taxon>
        <taxon>Spermatophyta</taxon>
        <taxon>Magnoliopsida</taxon>
        <taxon>eudicotyledons</taxon>
        <taxon>Gunneridae</taxon>
        <taxon>Pentapetalae</taxon>
        <taxon>rosids</taxon>
        <taxon>fabids</taxon>
        <taxon>Fabales</taxon>
        <taxon>Fabaceae</taxon>
        <taxon>Papilionoideae</taxon>
        <taxon>50 kb inversion clade</taxon>
        <taxon>NPAAA clade</taxon>
        <taxon>Hologalegina</taxon>
        <taxon>robinioid clade</taxon>
        <taxon>Loteae</taxon>
        <taxon>Lotus</taxon>
    </lineage>
</organism>
<dbReference type="AlphaFoldDB" id="I3T408"/>